<dbReference type="Proteomes" id="UP000092460">
    <property type="component" value="Unassembled WGS sequence"/>
</dbReference>
<accession>A0A1B0BM14</accession>
<sequence length="65" mass="7206">MHRMVCVGKCTTRNDEIKVLFIEKDLVTAASGTDVIGVRTIWTYAAASIPFFFFNGHNVIATSIK</sequence>
<dbReference type="EMBL" id="JXJN01016637">
    <property type="status" value="NOT_ANNOTATED_CDS"/>
    <property type="molecule type" value="Genomic_DNA"/>
</dbReference>
<evidence type="ECO:0000313" key="2">
    <source>
        <dbReference type="Proteomes" id="UP000092460"/>
    </source>
</evidence>
<organism evidence="1 2">
    <name type="scientific">Glossina palpalis gambiensis</name>
    <dbReference type="NCBI Taxonomy" id="67801"/>
    <lineage>
        <taxon>Eukaryota</taxon>
        <taxon>Metazoa</taxon>
        <taxon>Ecdysozoa</taxon>
        <taxon>Arthropoda</taxon>
        <taxon>Hexapoda</taxon>
        <taxon>Insecta</taxon>
        <taxon>Pterygota</taxon>
        <taxon>Neoptera</taxon>
        <taxon>Endopterygota</taxon>
        <taxon>Diptera</taxon>
        <taxon>Brachycera</taxon>
        <taxon>Muscomorpha</taxon>
        <taxon>Hippoboscoidea</taxon>
        <taxon>Glossinidae</taxon>
        <taxon>Glossina</taxon>
    </lineage>
</organism>
<reference evidence="2" key="1">
    <citation type="submission" date="2015-01" db="EMBL/GenBank/DDBJ databases">
        <authorList>
            <person name="Aksoy S."/>
            <person name="Warren W."/>
            <person name="Wilson R.K."/>
        </authorList>
    </citation>
    <scope>NUCLEOTIDE SEQUENCE [LARGE SCALE GENOMIC DNA]</scope>
    <source>
        <strain evidence="2">IAEA</strain>
    </source>
</reference>
<proteinExistence type="predicted"/>
<dbReference type="VEuPathDB" id="VectorBase:GPPI034355"/>
<name>A0A1B0BM14_9MUSC</name>
<dbReference type="EnsemblMetazoa" id="GPPI034355-RA">
    <property type="protein sequence ID" value="GPPI034355-PA"/>
    <property type="gene ID" value="GPPI034355"/>
</dbReference>
<evidence type="ECO:0000313" key="1">
    <source>
        <dbReference type="EnsemblMetazoa" id="GPPI034355-PA"/>
    </source>
</evidence>
<keyword evidence="2" id="KW-1185">Reference proteome</keyword>
<dbReference type="AlphaFoldDB" id="A0A1B0BM14"/>
<protein>
    <submittedName>
        <fullName evidence="1">Uncharacterized protein</fullName>
    </submittedName>
</protein>
<reference evidence="1" key="2">
    <citation type="submission" date="2020-05" db="UniProtKB">
        <authorList>
            <consortium name="EnsemblMetazoa"/>
        </authorList>
    </citation>
    <scope>IDENTIFICATION</scope>
    <source>
        <strain evidence="1">IAEA</strain>
    </source>
</reference>